<proteinExistence type="predicted"/>
<keyword evidence="1" id="KW-0472">Membrane</keyword>
<sequence>MTRETRHYLLAGLGLILAINLITLGGVAYNRSGEAESRLLLSERELPRLNPRYSPEDTAVTLNLTWQMAPRAEDDEPFRHGLSERQMLQLGYVKRPPETCTPRCPRAAEREALVVLELDGPIYRQQLERHRQRLTRAEQAAVLLPEDKSLRQRAEDARHALHQVETGSRLYLVDVGLELDVLRQRYSNRQQYAIVKGLVRPWQNAESGLSGSVSLRGADRINLPRSWRSSLPEQSDDASQDKARYAVEVSFGKRLEPWVSDVSAGRQSLPPVERHPVDR</sequence>
<keyword evidence="1" id="KW-0812">Transmembrane</keyword>
<reference evidence="2 3" key="1">
    <citation type="submission" date="2020-08" db="EMBL/GenBank/DDBJ databases">
        <title>A Genomic Blueprint of the Chicken Gut Microbiome.</title>
        <authorList>
            <person name="Gilroy R."/>
            <person name="Ravi A."/>
            <person name="Getino M."/>
            <person name="Pursley I."/>
            <person name="Horton D.L."/>
            <person name="Alikhan N.-F."/>
            <person name="Baker D."/>
            <person name="Gharbi K."/>
            <person name="Hall N."/>
            <person name="Watson M."/>
            <person name="Adriaenssens E.M."/>
            <person name="Foster-Nyarko E."/>
            <person name="Jarju S."/>
            <person name="Secka A."/>
            <person name="Antonio M."/>
            <person name="Oren A."/>
            <person name="Chaudhuri R."/>
            <person name="La Ragione R.M."/>
            <person name="Hildebrand F."/>
            <person name="Pallen M.J."/>
        </authorList>
    </citation>
    <scope>NUCLEOTIDE SEQUENCE [LARGE SCALE GENOMIC DNA]</scope>
    <source>
        <strain evidence="2 3">Sa2CUA2</strain>
    </source>
</reference>
<name>A0ABR8TQR6_9PSED</name>
<gene>
    <name evidence="2" type="ORF">H9642_13085</name>
</gene>
<organism evidence="2 3">
    <name type="scientific">Serpens gallinarum</name>
    <dbReference type="NCBI Taxonomy" id="2763075"/>
    <lineage>
        <taxon>Bacteria</taxon>
        <taxon>Pseudomonadati</taxon>
        <taxon>Pseudomonadota</taxon>
        <taxon>Gammaproteobacteria</taxon>
        <taxon>Pseudomonadales</taxon>
        <taxon>Pseudomonadaceae</taxon>
        <taxon>Pseudomonas</taxon>
    </lineage>
</organism>
<comment type="caution">
    <text evidence="2">The sequence shown here is derived from an EMBL/GenBank/DDBJ whole genome shotgun (WGS) entry which is preliminary data.</text>
</comment>
<protein>
    <submittedName>
        <fullName evidence="2">DUF4824 family protein</fullName>
    </submittedName>
</protein>
<accession>A0ABR8TQR6</accession>
<keyword evidence="1" id="KW-1133">Transmembrane helix</keyword>
<dbReference type="InterPro" id="IPR032249">
    <property type="entry name" value="DUF4824"/>
</dbReference>
<evidence type="ECO:0000313" key="2">
    <source>
        <dbReference type="EMBL" id="MBD7978117.1"/>
    </source>
</evidence>
<dbReference type="Proteomes" id="UP000611945">
    <property type="component" value="Unassembled WGS sequence"/>
</dbReference>
<evidence type="ECO:0000256" key="1">
    <source>
        <dbReference type="SAM" id="Phobius"/>
    </source>
</evidence>
<evidence type="ECO:0000313" key="3">
    <source>
        <dbReference type="Proteomes" id="UP000611945"/>
    </source>
</evidence>
<dbReference type="Pfam" id="PF16106">
    <property type="entry name" value="DUF4824"/>
    <property type="match status" value="1"/>
</dbReference>
<dbReference type="EMBL" id="JACSQG010000007">
    <property type="protein sequence ID" value="MBD7978117.1"/>
    <property type="molecule type" value="Genomic_DNA"/>
</dbReference>
<dbReference type="RefSeq" id="WP_251836896.1">
    <property type="nucleotide sequence ID" value="NZ_JACSQG010000007.1"/>
</dbReference>
<keyword evidence="3" id="KW-1185">Reference proteome</keyword>
<feature type="transmembrane region" description="Helical" evidence="1">
    <location>
        <begin position="7"/>
        <end position="29"/>
    </location>
</feature>